<evidence type="ECO:0000313" key="2">
    <source>
        <dbReference type="Proteomes" id="UP000018888"/>
    </source>
</evidence>
<sequence length="159" mass="17830">MSDIEDIPASTSSTSATGNETLTLTDEIKKYDTEALISSFHLASEKIIIKSIRVDPLGYPDNLQSVTTDIRIVFLLDGSDCRTVEIDDEDEEQGCALRVYFPNIIRIHLHRQKKGITMDPQFEVLGEEASGRVDYAIKKIIDAVNEELIAITEGKQKDW</sequence>
<dbReference type="Proteomes" id="UP000018888">
    <property type="component" value="Unassembled WGS sequence"/>
</dbReference>
<evidence type="ECO:0000313" key="1">
    <source>
        <dbReference type="EMBL" id="POG79328.1"/>
    </source>
</evidence>
<accession>A0A2P4QP40</accession>
<organism evidence="1 2">
    <name type="scientific">Rhizophagus irregularis (strain DAOM 181602 / DAOM 197198 / MUCL 43194)</name>
    <name type="common">Arbuscular mycorrhizal fungus</name>
    <name type="synonym">Glomus intraradices</name>
    <dbReference type="NCBI Taxonomy" id="747089"/>
    <lineage>
        <taxon>Eukaryota</taxon>
        <taxon>Fungi</taxon>
        <taxon>Fungi incertae sedis</taxon>
        <taxon>Mucoromycota</taxon>
        <taxon>Glomeromycotina</taxon>
        <taxon>Glomeromycetes</taxon>
        <taxon>Glomerales</taxon>
        <taxon>Glomeraceae</taxon>
        <taxon>Rhizophagus</taxon>
    </lineage>
</organism>
<name>A0A2P4QP40_RHIID</name>
<reference evidence="1 2" key="2">
    <citation type="journal article" date="2018" name="New Phytol.">
        <title>High intraspecific genome diversity in the model arbuscular mycorrhizal symbiont Rhizophagus irregularis.</title>
        <authorList>
            <person name="Chen E.C.H."/>
            <person name="Morin E."/>
            <person name="Beaudet D."/>
            <person name="Noel J."/>
            <person name="Yildirir G."/>
            <person name="Ndikumana S."/>
            <person name="Charron P."/>
            <person name="St-Onge C."/>
            <person name="Giorgi J."/>
            <person name="Kruger M."/>
            <person name="Marton T."/>
            <person name="Ropars J."/>
            <person name="Grigoriev I.V."/>
            <person name="Hainaut M."/>
            <person name="Henrissat B."/>
            <person name="Roux C."/>
            <person name="Martin F."/>
            <person name="Corradi N."/>
        </authorList>
    </citation>
    <scope>NUCLEOTIDE SEQUENCE [LARGE SCALE GENOMIC DNA]</scope>
    <source>
        <strain evidence="1 2">DAOM 197198</strain>
    </source>
</reference>
<keyword evidence="2" id="KW-1185">Reference proteome</keyword>
<comment type="caution">
    <text evidence="1">The sequence shown here is derived from an EMBL/GenBank/DDBJ whole genome shotgun (WGS) entry which is preliminary data.</text>
</comment>
<reference evidence="1 2" key="1">
    <citation type="journal article" date="2013" name="Proc. Natl. Acad. Sci. U.S.A.">
        <title>Genome of an arbuscular mycorrhizal fungus provides insight into the oldest plant symbiosis.</title>
        <authorList>
            <person name="Tisserant E."/>
            <person name="Malbreil M."/>
            <person name="Kuo A."/>
            <person name="Kohler A."/>
            <person name="Symeonidi A."/>
            <person name="Balestrini R."/>
            <person name="Charron P."/>
            <person name="Duensing N."/>
            <person name="Frei Dit Frey N."/>
            <person name="Gianinazzi-Pearson V."/>
            <person name="Gilbert L.B."/>
            <person name="Handa Y."/>
            <person name="Herr J.R."/>
            <person name="Hijri M."/>
            <person name="Koul R."/>
            <person name="Kawaguchi M."/>
            <person name="Krajinski F."/>
            <person name="Lammers P.J."/>
            <person name="Masclaux F.G."/>
            <person name="Murat C."/>
            <person name="Morin E."/>
            <person name="Ndikumana S."/>
            <person name="Pagni M."/>
            <person name="Petitpierre D."/>
            <person name="Requena N."/>
            <person name="Rosikiewicz P."/>
            <person name="Riley R."/>
            <person name="Saito K."/>
            <person name="San Clemente H."/>
            <person name="Shapiro H."/>
            <person name="van Tuinen D."/>
            <person name="Becard G."/>
            <person name="Bonfante P."/>
            <person name="Paszkowski U."/>
            <person name="Shachar-Hill Y.Y."/>
            <person name="Tuskan G.A."/>
            <person name="Young P.W."/>
            <person name="Sanders I.R."/>
            <person name="Henrissat B."/>
            <person name="Rensing S.A."/>
            <person name="Grigoriev I.V."/>
            <person name="Corradi N."/>
            <person name="Roux C."/>
            <person name="Martin F."/>
        </authorList>
    </citation>
    <scope>NUCLEOTIDE SEQUENCE [LARGE SCALE GENOMIC DNA]</scope>
    <source>
        <strain evidence="1 2">DAOM 197198</strain>
    </source>
</reference>
<dbReference type="VEuPathDB" id="FungiDB:RhiirFUN_011637"/>
<dbReference type="EMBL" id="AUPC02000025">
    <property type="protein sequence ID" value="POG79328.1"/>
    <property type="molecule type" value="Genomic_DNA"/>
</dbReference>
<gene>
    <name evidence="1" type="ORF">GLOIN_2v1526767</name>
</gene>
<protein>
    <submittedName>
        <fullName evidence="1">Uncharacterized protein</fullName>
    </submittedName>
</protein>
<proteinExistence type="predicted"/>
<dbReference type="AlphaFoldDB" id="A0A2P4QP40"/>